<organism evidence="1 2">
    <name type="scientific">Rhodopirellula bahusiensis</name>
    <dbReference type="NCBI Taxonomy" id="2014065"/>
    <lineage>
        <taxon>Bacteria</taxon>
        <taxon>Pseudomonadati</taxon>
        <taxon>Planctomycetota</taxon>
        <taxon>Planctomycetia</taxon>
        <taxon>Pirellulales</taxon>
        <taxon>Pirellulaceae</taxon>
        <taxon>Rhodopirellula</taxon>
    </lineage>
</organism>
<reference evidence="1 2" key="1">
    <citation type="submission" date="2017-06" db="EMBL/GenBank/DDBJ databases">
        <title>Description of Rhodopirellula bahusiensis sp. nov.</title>
        <authorList>
            <person name="Kizina J."/>
            <person name="Harder J."/>
        </authorList>
    </citation>
    <scope>NUCLEOTIDE SEQUENCE [LARGE SCALE GENOMIC DNA]</scope>
    <source>
        <strain evidence="1 2">SWK21</strain>
    </source>
</reference>
<sequence length="98" mass="10945">MGAVSNGAHRFDCSVDQDDLRTSRRSALQMLVIMNACCSGVRLVQAIRHLGRDRLIDKREEGSEREEGSDCQFTDSRLGCNLQGLRSRAFQGIEHGYS</sequence>
<comment type="caution">
    <text evidence="1">The sequence shown here is derived from an EMBL/GenBank/DDBJ whole genome shotgun (WGS) entry which is preliminary data.</text>
</comment>
<evidence type="ECO:0000313" key="2">
    <source>
        <dbReference type="Proteomes" id="UP000225740"/>
    </source>
</evidence>
<proteinExistence type="predicted"/>
<name>A0A2G1VY71_9BACT</name>
<gene>
    <name evidence="1" type="ORF">CEE69_29845</name>
</gene>
<dbReference type="AlphaFoldDB" id="A0A2G1VY71"/>
<dbReference type="EMBL" id="NIZW01000042">
    <property type="protein sequence ID" value="PHQ31685.1"/>
    <property type="molecule type" value="Genomic_DNA"/>
</dbReference>
<accession>A0A2G1VY71</accession>
<keyword evidence="2" id="KW-1185">Reference proteome</keyword>
<protein>
    <submittedName>
        <fullName evidence="1">Uncharacterized protein</fullName>
    </submittedName>
</protein>
<evidence type="ECO:0000313" key="1">
    <source>
        <dbReference type="EMBL" id="PHQ31685.1"/>
    </source>
</evidence>
<dbReference type="Proteomes" id="UP000225740">
    <property type="component" value="Unassembled WGS sequence"/>
</dbReference>